<dbReference type="AlphaFoldDB" id="A0A6C0IL95"/>
<dbReference type="InterPro" id="IPR015421">
    <property type="entry name" value="PyrdxlP-dep_Trfase_major"/>
</dbReference>
<dbReference type="GO" id="GO:0030170">
    <property type="term" value="F:pyridoxal phosphate binding"/>
    <property type="evidence" value="ECO:0007669"/>
    <property type="project" value="TreeGrafter"/>
</dbReference>
<proteinExistence type="predicted"/>
<dbReference type="InterPro" id="IPR015422">
    <property type="entry name" value="PyrdxlP-dep_Trfase_small"/>
</dbReference>
<dbReference type="CDD" id="cd00616">
    <property type="entry name" value="AHBA_syn"/>
    <property type="match status" value="1"/>
</dbReference>
<dbReference type="SUPFAM" id="SSF51197">
    <property type="entry name" value="Clavaminate synthase-like"/>
    <property type="match status" value="1"/>
</dbReference>
<dbReference type="Gene3D" id="3.40.640.10">
    <property type="entry name" value="Type I PLP-dependent aspartate aminotransferase-like (Major domain)"/>
    <property type="match status" value="1"/>
</dbReference>
<dbReference type="EMBL" id="MN740207">
    <property type="protein sequence ID" value="QHT93410.1"/>
    <property type="molecule type" value="Genomic_DNA"/>
</dbReference>
<dbReference type="Gene3D" id="3.40.630.30">
    <property type="match status" value="1"/>
</dbReference>
<dbReference type="InterPro" id="IPR000182">
    <property type="entry name" value="GNAT_dom"/>
</dbReference>
<dbReference type="GO" id="GO:0016747">
    <property type="term" value="F:acyltransferase activity, transferring groups other than amino-acyl groups"/>
    <property type="evidence" value="ECO:0007669"/>
    <property type="project" value="InterPro"/>
</dbReference>
<dbReference type="Gene3D" id="3.90.1150.10">
    <property type="entry name" value="Aspartate Aminotransferase, domain 1"/>
    <property type="match status" value="1"/>
</dbReference>
<dbReference type="InterPro" id="IPR015424">
    <property type="entry name" value="PyrdxlP-dep_Trfase"/>
</dbReference>
<sequence length="764" mass="89367">MFVKSSSQGQHTTYTYDTSKYNFRSYLQEIYNHDVDTIHDICEDLKSKRHELGYDYDGPIELTDVETDLHKKFYTNIKSNNTFKKMYCELIKDIYSFFYNDETAIIYQSFPSIRFQFKDSLAVPPHKDSDSLASHPIGEENFLVPITKMENTTALYIETEPDKEDFQEIKLSFGDVLKFNGNMCTHMNKKNIEDYIRISFDFRIIRLINYYPYVQNKITYTNPRDANSGRVPSSLTIGAYYQITFKDDSIDKMMEWYKQDDLLMQHRPTFDMCEAEKCYEYMKEDNFVTEHKKTKELETMICEYLNVKNCIMTTSCTSALIISLMALDLKNGDEIIVPNYTMIATVNAIKSLGLTPVLVDVNKNTYSLDLDTIKSHFTRKTSAIIHVSINNRYYDLNDIVMFCKEKGIYLIEDAAQSMGCKMNGEKYLGTYGDIACFSLSTPKIISSGQGGYMVTNNDDIALKLNQIKNFGRKESGKDIFEIFGINQKYTDIQAVITIEQMKKLNSRTIRMSEIYNYYYTQLKDYIKMIPPLYEGWFPWFVDIYCPSTSFREELMKYLKTHKIQTRPTYVEINKTNMYFDESNMKNTYDVSTKGLYLPCYVTLTDKELNYICNVIKSFILSRKEIVTYRKLELSDKKNYLQLMNNFRPTKLDMDDNEYEDIFNHITKNGTIIVAEMNGQLIGSITVLIEQKFIHNSSKYAHIEDVFVSEHIRNKKVGKNLVEKSIDFCRQQDIMKISLNCAQDLSKFYSVCGFEQRQINMSMLV</sequence>
<dbReference type="SUPFAM" id="SSF55729">
    <property type="entry name" value="Acyl-CoA N-acyltransferases (Nat)"/>
    <property type="match status" value="1"/>
</dbReference>
<dbReference type="CDD" id="cd04301">
    <property type="entry name" value="NAT_SF"/>
    <property type="match status" value="1"/>
</dbReference>
<dbReference type="PANTHER" id="PTHR30244:SF34">
    <property type="entry name" value="DTDP-4-AMINO-4,6-DIDEOXYGALACTOSE TRANSAMINASE"/>
    <property type="match status" value="1"/>
</dbReference>
<feature type="domain" description="N-acetyltransferase" evidence="1">
    <location>
        <begin position="626"/>
        <end position="764"/>
    </location>
</feature>
<accession>A0A6C0IL95</accession>
<name>A0A6C0IL95_9ZZZZ</name>
<reference evidence="2" key="1">
    <citation type="journal article" date="2020" name="Nature">
        <title>Giant virus diversity and host interactions through global metagenomics.</title>
        <authorList>
            <person name="Schulz F."/>
            <person name="Roux S."/>
            <person name="Paez-Espino D."/>
            <person name="Jungbluth S."/>
            <person name="Walsh D.A."/>
            <person name="Denef V.J."/>
            <person name="McMahon K.D."/>
            <person name="Konstantinidis K.T."/>
            <person name="Eloe-Fadrosh E.A."/>
            <person name="Kyrpides N.C."/>
            <person name="Woyke T."/>
        </authorList>
    </citation>
    <scope>NUCLEOTIDE SEQUENCE</scope>
    <source>
        <strain evidence="2">GVMAG-M-3300024252-29</strain>
    </source>
</reference>
<dbReference type="GO" id="GO:0008483">
    <property type="term" value="F:transaminase activity"/>
    <property type="evidence" value="ECO:0007669"/>
    <property type="project" value="TreeGrafter"/>
</dbReference>
<dbReference type="SUPFAM" id="SSF53383">
    <property type="entry name" value="PLP-dependent transferases"/>
    <property type="match status" value="1"/>
</dbReference>
<dbReference type="Pfam" id="PF00583">
    <property type="entry name" value="Acetyltransf_1"/>
    <property type="match status" value="1"/>
</dbReference>
<organism evidence="2">
    <name type="scientific">viral metagenome</name>
    <dbReference type="NCBI Taxonomy" id="1070528"/>
    <lineage>
        <taxon>unclassified sequences</taxon>
        <taxon>metagenomes</taxon>
        <taxon>organismal metagenomes</taxon>
    </lineage>
</organism>
<dbReference type="PROSITE" id="PS51186">
    <property type="entry name" value="GNAT"/>
    <property type="match status" value="1"/>
</dbReference>
<dbReference type="Pfam" id="PF01041">
    <property type="entry name" value="DegT_DnrJ_EryC1"/>
    <property type="match status" value="1"/>
</dbReference>
<evidence type="ECO:0000259" key="1">
    <source>
        <dbReference type="PROSITE" id="PS51186"/>
    </source>
</evidence>
<dbReference type="PANTHER" id="PTHR30244">
    <property type="entry name" value="TRANSAMINASE"/>
    <property type="match status" value="1"/>
</dbReference>
<dbReference type="GO" id="GO:0000271">
    <property type="term" value="P:polysaccharide biosynthetic process"/>
    <property type="evidence" value="ECO:0007669"/>
    <property type="project" value="TreeGrafter"/>
</dbReference>
<dbReference type="InterPro" id="IPR000653">
    <property type="entry name" value="DegT/StrS_aminotransferase"/>
</dbReference>
<protein>
    <recommendedName>
        <fullName evidence="1">N-acetyltransferase domain-containing protein</fullName>
    </recommendedName>
</protein>
<dbReference type="InterPro" id="IPR016181">
    <property type="entry name" value="Acyl_CoA_acyltransferase"/>
</dbReference>
<evidence type="ECO:0000313" key="2">
    <source>
        <dbReference type="EMBL" id="QHT93410.1"/>
    </source>
</evidence>